<organism evidence="5 6">
    <name type="scientific">Dibothriocephalus latus</name>
    <name type="common">Fish tapeworm</name>
    <name type="synonym">Diphyllobothrium latum</name>
    <dbReference type="NCBI Taxonomy" id="60516"/>
    <lineage>
        <taxon>Eukaryota</taxon>
        <taxon>Metazoa</taxon>
        <taxon>Spiralia</taxon>
        <taxon>Lophotrochozoa</taxon>
        <taxon>Platyhelminthes</taxon>
        <taxon>Cestoda</taxon>
        <taxon>Eucestoda</taxon>
        <taxon>Diphyllobothriidea</taxon>
        <taxon>Diphyllobothriidae</taxon>
        <taxon>Dibothriocephalus</taxon>
    </lineage>
</organism>
<dbReference type="GO" id="GO:0000423">
    <property type="term" value="P:mitophagy"/>
    <property type="evidence" value="ECO:0007669"/>
    <property type="project" value="TreeGrafter"/>
</dbReference>
<dbReference type="InterPro" id="IPR038274">
    <property type="entry name" value="Atg6/Beclin_C_sf"/>
</dbReference>
<sequence length="598" mass="66729">MSLFVSPVCNMENVDFEGSKKVLLIAVSSETVWAEKLTEMGQGKHHIGDFLPPDELERFMETYRALKDGREPDYSDYKNFKLTCENVGYQMLEKMGWKEGEGLGAAGQVMSEVDERSRGGPESQKVSVGQHSCQKCKNPIYLTADLEQLRGPDLSSIIGEEISTGGSFSPDQQTSPSLVMYESVNAYLFDILSGRVKPDHPMCQECADILINTQKQLLDFQLDELSCLQAYLSQLNAKSAASPTDEQPVSATADTPSTTFSGQDQVFFPPESLGTGISTEKSSPSALPGEISSDVPNESSCSSFARYPSTDTPTTTPVPLPSGDPPIFRCNTANSDLELSPEEAELASLQEELARVLNESKLLDEQIERDSAELQLRQEELDHATTEYNENKLILLEAEESLGVLEARLRDARYQFERLRRTNVLNAAFPIWYDGHIGMINGLHLGRLPNKPIEWSEINAAWGQCALLLQCLARKLSHTFAVYSILPLGNQSQIIQLATDRAFPLYNSPGSIRLFNAGKFDTAMTMFLECVNQLREIVERPPKFELPYKILDKGRMRDLDNQIYSIRLTGSSEENWTKCLKMLLINLKWMIASTVVSR</sequence>
<comment type="similarity">
    <text evidence="1">Belongs to the beclin family.</text>
</comment>
<reference evidence="5 6" key="1">
    <citation type="submission" date="2018-11" db="EMBL/GenBank/DDBJ databases">
        <authorList>
            <consortium name="Pathogen Informatics"/>
        </authorList>
    </citation>
    <scope>NUCLEOTIDE SEQUENCE [LARGE SCALE GENOMIC DNA]</scope>
</reference>
<dbReference type="Proteomes" id="UP000281553">
    <property type="component" value="Unassembled WGS sequence"/>
</dbReference>
<dbReference type="Pfam" id="PF01585">
    <property type="entry name" value="G-patch"/>
    <property type="match status" value="1"/>
</dbReference>
<keyword evidence="6" id="KW-1185">Reference proteome</keyword>
<dbReference type="InterPro" id="IPR007243">
    <property type="entry name" value="Atg6/Beclin"/>
</dbReference>
<feature type="compositionally biased region" description="Polar residues" evidence="3">
    <location>
        <begin position="238"/>
        <end position="264"/>
    </location>
</feature>
<dbReference type="GO" id="GO:0003676">
    <property type="term" value="F:nucleic acid binding"/>
    <property type="evidence" value="ECO:0007669"/>
    <property type="project" value="InterPro"/>
</dbReference>
<feature type="compositionally biased region" description="Polar residues" evidence="3">
    <location>
        <begin position="294"/>
        <end position="303"/>
    </location>
</feature>
<protein>
    <recommendedName>
        <fullName evidence="4">G-patch domain-containing protein</fullName>
    </recommendedName>
</protein>
<feature type="domain" description="G-patch" evidence="4">
    <location>
        <begin position="84"/>
        <end position="108"/>
    </location>
</feature>
<dbReference type="GO" id="GO:0006995">
    <property type="term" value="P:cellular response to nitrogen starvation"/>
    <property type="evidence" value="ECO:0007669"/>
    <property type="project" value="TreeGrafter"/>
</dbReference>
<dbReference type="Gene3D" id="1.10.418.40">
    <property type="entry name" value="Autophagy protein 6/Beclin 1"/>
    <property type="match status" value="1"/>
</dbReference>
<dbReference type="OrthoDB" id="4822at2759"/>
<dbReference type="PANTHER" id="PTHR12768:SF4">
    <property type="entry name" value="BECLIN-1"/>
    <property type="match status" value="1"/>
</dbReference>
<dbReference type="GO" id="GO:0034272">
    <property type="term" value="C:phosphatidylinositol 3-kinase complex, class III, type II"/>
    <property type="evidence" value="ECO:0007669"/>
    <property type="project" value="TreeGrafter"/>
</dbReference>
<evidence type="ECO:0000313" key="6">
    <source>
        <dbReference type="Proteomes" id="UP000281553"/>
    </source>
</evidence>
<dbReference type="GO" id="GO:0000407">
    <property type="term" value="C:phagophore assembly site"/>
    <property type="evidence" value="ECO:0007669"/>
    <property type="project" value="TreeGrafter"/>
</dbReference>
<dbReference type="GO" id="GO:0030674">
    <property type="term" value="F:protein-macromolecule adaptor activity"/>
    <property type="evidence" value="ECO:0007669"/>
    <property type="project" value="TreeGrafter"/>
</dbReference>
<dbReference type="PANTHER" id="PTHR12768">
    <property type="entry name" value="BECLIN 1"/>
    <property type="match status" value="1"/>
</dbReference>
<dbReference type="PROSITE" id="PS50174">
    <property type="entry name" value="G_PATCH"/>
    <property type="match status" value="1"/>
</dbReference>
<feature type="region of interest" description="Disordered" evidence="3">
    <location>
        <begin position="238"/>
        <end position="325"/>
    </location>
</feature>
<dbReference type="GO" id="GO:0000045">
    <property type="term" value="P:autophagosome assembly"/>
    <property type="evidence" value="ECO:0007669"/>
    <property type="project" value="TreeGrafter"/>
</dbReference>
<dbReference type="GO" id="GO:0034271">
    <property type="term" value="C:phosphatidylinositol 3-kinase complex, class III, type I"/>
    <property type="evidence" value="ECO:0007669"/>
    <property type="project" value="TreeGrafter"/>
</dbReference>
<gene>
    <name evidence="5" type="ORF">DILT_LOCUS4373</name>
</gene>
<evidence type="ECO:0000313" key="5">
    <source>
        <dbReference type="EMBL" id="VDK89345.1"/>
    </source>
</evidence>
<accession>A0A3P6U5J7</accession>
<dbReference type="Pfam" id="PF04111">
    <property type="entry name" value="APG6"/>
    <property type="match status" value="1"/>
</dbReference>
<evidence type="ECO:0000256" key="1">
    <source>
        <dbReference type="ARBA" id="ARBA00005965"/>
    </source>
</evidence>
<evidence type="ECO:0000259" key="4">
    <source>
        <dbReference type="PROSITE" id="PS50174"/>
    </source>
</evidence>
<dbReference type="InterPro" id="IPR040455">
    <property type="entry name" value="Atg6_BARA"/>
</dbReference>
<dbReference type="AlphaFoldDB" id="A0A3P6U5J7"/>
<feature type="coiled-coil region" evidence="2">
    <location>
        <begin position="339"/>
        <end position="415"/>
    </location>
</feature>
<dbReference type="GO" id="GO:0043548">
    <property type="term" value="F:phosphatidylinositol 3-kinase binding"/>
    <property type="evidence" value="ECO:0007669"/>
    <property type="project" value="TreeGrafter"/>
</dbReference>
<proteinExistence type="inferred from homology"/>
<name>A0A3P6U5J7_DIBLA</name>
<dbReference type="EMBL" id="UYRU01045358">
    <property type="protein sequence ID" value="VDK89345.1"/>
    <property type="molecule type" value="Genomic_DNA"/>
</dbReference>
<evidence type="ECO:0000256" key="3">
    <source>
        <dbReference type="SAM" id="MobiDB-lite"/>
    </source>
</evidence>
<evidence type="ECO:0000256" key="2">
    <source>
        <dbReference type="SAM" id="Coils"/>
    </source>
</evidence>
<dbReference type="InterPro" id="IPR000467">
    <property type="entry name" value="G_patch_dom"/>
</dbReference>
<keyword evidence="2" id="KW-0175">Coiled coil</keyword>
<feature type="compositionally biased region" description="Polar residues" evidence="3">
    <location>
        <begin position="275"/>
        <end position="285"/>
    </location>
</feature>
<dbReference type="GO" id="GO:0045324">
    <property type="term" value="P:late endosome to vacuole transport"/>
    <property type="evidence" value="ECO:0007669"/>
    <property type="project" value="TreeGrafter"/>
</dbReference>